<protein>
    <submittedName>
        <fullName evidence="1">Uncharacterized protein</fullName>
    </submittedName>
</protein>
<evidence type="ECO:0000313" key="2">
    <source>
        <dbReference type="Proteomes" id="UP000255239"/>
    </source>
</evidence>
<gene>
    <name evidence="1" type="ORF">NCTC11679_05908</name>
</gene>
<dbReference type="AlphaFoldDB" id="A0A378H2T3"/>
<evidence type="ECO:0000313" key="1">
    <source>
        <dbReference type="EMBL" id="STX11451.1"/>
    </source>
</evidence>
<dbReference type="Proteomes" id="UP000255239">
    <property type="component" value="Unassembled WGS sequence"/>
</dbReference>
<organism evidence="1 2">
    <name type="scientific">Klebsiella pneumoniae</name>
    <dbReference type="NCBI Taxonomy" id="573"/>
    <lineage>
        <taxon>Bacteria</taxon>
        <taxon>Pseudomonadati</taxon>
        <taxon>Pseudomonadota</taxon>
        <taxon>Gammaproteobacteria</taxon>
        <taxon>Enterobacterales</taxon>
        <taxon>Enterobacteriaceae</taxon>
        <taxon>Klebsiella/Raoultella group</taxon>
        <taxon>Klebsiella</taxon>
        <taxon>Klebsiella pneumoniae complex</taxon>
    </lineage>
</organism>
<reference evidence="1 2" key="1">
    <citation type="submission" date="2018-06" db="EMBL/GenBank/DDBJ databases">
        <authorList>
            <consortium name="Pathogen Informatics"/>
            <person name="Doyle S."/>
        </authorList>
    </citation>
    <scope>NUCLEOTIDE SEQUENCE [LARGE SCALE GENOMIC DNA]</scope>
    <source>
        <strain evidence="1 2">NCTC11679</strain>
    </source>
</reference>
<dbReference type="EMBL" id="UGMG01000002">
    <property type="protein sequence ID" value="STX11451.1"/>
    <property type="molecule type" value="Genomic_DNA"/>
</dbReference>
<proteinExistence type="predicted"/>
<sequence>MCSQLNPLFADAYLKPQQTHNVQPVKTTPLFAVGYQKPQQTHYVQLVNTTPLFAIGYQKPLQTHDVQHVITIPCSQSDTSILIRPLMRSKLNPLSLSSFGYLKSLQATDV</sequence>
<name>A0A378H2T3_KLEPN</name>
<accession>A0A378H2T3</accession>